<feature type="region of interest" description="Disordered" evidence="1">
    <location>
        <begin position="367"/>
        <end position="394"/>
    </location>
</feature>
<feature type="region of interest" description="Disordered" evidence="1">
    <location>
        <begin position="44"/>
        <end position="72"/>
    </location>
</feature>
<feature type="compositionally biased region" description="Basic residues" evidence="1">
    <location>
        <begin position="383"/>
        <end position="394"/>
    </location>
</feature>
<keyword evidence="3" id="KW-0689">Ribosomal protein</keyword>
<dbReference type="STRING" id="5098.A0A507R0X9"/>
<gene>
    <name evidence="3" type="primary">RSM24</name>
    <name evidence="3" type="ORF">MPDQ_005137</name>
</gene>
<keyword evidence="4" id="KW-1185">Reference proteome</keyword>
<dbReference type="Pfam" id="PF10213">
    <property type="entry name" value="MRP-S28"/>
    <property type="match status" value="1"/>
</dbReference>
<dbReference type="InterPro" id="IPR039848">
    <property type="entry name" value="Ribosomal_mS35_mt"/>
</dbReference>
<dbReference type="EMBL" id="VIFY01000035">
    <property type="protein sequence ID" value="TQB74081.1"/>
    <property type="molecule type" value="Genomic_DNA"/>
</dbReference>
<proteinExistence type="predicted"/>
<feature type="domain" description="Small ribosomal subunit protein mS35 mitochondrial conserved" evidence="2">
    <location>
        <begin position="201"/>
        <end position="323"/>
    </location>
</feature>
<dbReference type="GO" id="GO:0005763">
    <property type="term" value="C:mitochondrial small ribosomal subunit"/>
    <property type="evidence" value="ECO:0007669"/>
    <property type="project" value="TreeGrafter"/>
</dbReference>
<name>A0A507R0X9_MONPU</name>
<organism evidence="3 4">
    <name type="scientific">Monascus purpureus</name>
    <name type="common">Red mold</name>
    <name type="synonym">Monascus anka</name>
    <dbReference type="NCBI Taxonomy" id="5098"/>
    <lineage>
        <taxon>Eukaryota</taxon>
        <taxon>Fungi</taxon>
        <taxon>Dikarya</taxon>
        <taxon>Ascomycota</taxon>
        <taxon>Pezizomycotina</taxon>
        <taxon>Eurotiomycetes</taxon>
        <taxon>Eurotiomycetidae</taxon>
        <taxon>Eurotiales</taxon>
        <taxon>Aspergillaceae</taxon>
        <taxon>Monascus</taxon>
    </lineage>
</organism>
<dbReference type="GO" id="GO:0032543">
    <property type="term" value="P:mitochondrial translation"/>
    <property type="evidence" value="ECO:0007669"/>
    <property type="project" value="InterPro"/>
</dbReference>
<dbReference type="GO" id="GO:0003735">
    <property type="term" value="F:structural constituent of ribosome"/>
    <property type="evidence" value="ECO:0007669"/>
    <property type="project" value="InterPro"/>
</dbReference>
<dbReference type="OrthoDB" id="283424at2759"/>
<keyword evidence="3" id="KW-0687">Ribonucleoprotein</keyword>
<reference evidence="3 4" key="1">
    <citation type="submission" date="2019-06" db="EMBL/GenBank/DDBJ databases">
        <title>Wine fermentation using esterase from Monascus purpureus.</title>
        <authorList>
            <person name="Geng C."/>
            <person name="Zhang Y."/>
        </authorList>
    </citation>
    <scope>NUCLEOTIDE SEQUENCE [LARGE SCALE GENOMIC DNA]</scope>
    <source>
        <strain evidence="3">HQ1</strain>
    </source>
</reference>
<dbReference type="AlphaFoldDB" id="A0A507R0X9"/>
<dbReference type="Proteomes" id="UP000319663">
    <property type="component" value="Unassembled WGS sequence"/>
</dbReference>
<accession>A0A507R0X9</accession>
<evidence type="ECO:0000313" key="4">
    <source>
        <dbReference type="Proteomes" id="UP000319663"/>
    </source>
</evidence>
<comment type="caution">
    <text evidence="3">The sequence shown here is derived from an EMBL/GenBank/DDBJ whole genome shotgun (WGS) entry which is preliminary data.</text>
</comment>
<evidence type="ECO:0000256" key="1">
    <source>
        <dbReference type="SAM" id="MobiDB-lite"/>
    </source>
</evidence>
<dbReference type="PANTHER" id="PTHR13490">
    <property type="entry name" value="MITOCHONDRIAL 28S RIBOSOMAL PROTEIN S28"/>
    <property type="match status" value="1"/>
</dbReference>
<evidence type="ECO:0000259" key="2">
    <source>
        <dbReference type="Pfam" id="PF10213"/>
    </source>
</evidence>
<evidence type="ECO:0000313" key="3">
    <source>
        <dbReference type="EMBL" id="TQB74081.1"/>
    </source>
</evidence>
<sequence>MASAARSLSRSALFLARRGSPRTNGVFPPAISIPCRTFSASSFNLLPEDPPVRPPPRDPRPEDLPPMPEYSPDLLSKDERSMYDMLSPQERALFDEQNRRIVENFNDPAKRAAIFSDIDKKVAQIEREEPMRFEDVRDRSRGFWSEEEDDEFALVEDGDEEFNDDEITSMAHAELELHREMREYARIAAWDMPLLNNLAKPFTLPPETHILRFRYTTYLGEQHPAEPKVVVELTSKDLTPKHLSEAQRQTFLKLVGPRYNPDTDIVRMSCEKFPNRAQNKRYLADLVNTLIKEAKEGDSFADVPLDLRHHKPKPKLRFPESWNMTEERKKELETKRVAKQIRAQERPAIIDGNAIIAEAAKTLPALNPALRQPTEERVPVRVGKNKAPKKLERR</sequence>
<dbReference type="InterPro" id="IPR019349">
    <property type="entry name" value="Ribosomal_mS35_mit"/>
</dbReference>
<protein>
    <submittedName>
        <fullName evidence="3">37S ribosomal protein S24, mitochondrial</fullName>
    </submittedName>
</protein>
<dbReference type="PANTHER" id="PTHR13490:SF0">
    <property type="entry name" value="SMALL RIBOSOMAL SUBUNIT PROTEIN MS35"/>
    <property type="match status" value="1"/>
</dbReference>